<accession>A0A0F5ZPD7</accession>
<evidence type="ECO:0000256" key="1">
    <source>
        <dbReference type="ARBA" id="ARBA00008005"/>
    </source>
</evidence>
<dbReference type="RefSeq" id="WP_099474384.1">
    <property type="nucleotide sequence ID" value="NZ_JAAAFG010000002.1"/>
</dbReference>
<gene>
    <name evidence="5" type="ORF">VM57_04440</name>
</gene>
<dbReference type="InterPro" id="IPR020287">
    <property type="entry name" value="Tail_sheath_C"/>
</dbReference>
<feature type="domain" description="Tail sheath protein Gp18-like" evidence="4">
    <location>
        <begin position="27"/>
        <end position="90"/>
    </location>
</feature>
<evidence type="ECO:0000313" key="6">
    <source>
        <dbReference type="Proteomes" id="UP000243478"/>
    </source>
</evidence>
<comment type="similarity">
    <text evidence="1">Belongs to the myoviridae tail sheath protein family.</text>
</comment>
<dbReference type="Pfam" id="PF17482">
    <property type="entry name" value="Phage_sheath_1C"/>
    <property type="match status" value="1"/>
</dbReference>
<sequence length="400" mass="41959">MTEFLHGVQVVNIDTGARSIAIASSSVIGIVGTAPLADTEAFPFNTPVLVTSPSQAAKLSATTGTDAGTLPGALDTIFDQSSAVVVVVRVEKGANESATLANVLGGVNAQTGAYEGVHALLAAKSIVGVKPRILVAPGFTHVHPADPAKPEAVLANPVVAELLGIADKLRAVIIKDGPNSNDDAAKSTAALTGSKRVYVVDPALLVQSGDAIVTCHASGAVAGAIARSDNERGWWASPSNLELNGVVGTARAIDFGLSDATSRANLLNQANVATVIREGGFRLWGNRTTSIDPKWQFLCVVRTADIIADSLEAAHLWAVDRGISKTYVDDVREGVNAFLRGLKTQGAILGGNCWIDPELNAADSVAQGRFYWDFDFTPTYPGEQLTFRMHMNNNYVSEIF</sequence>
<feature type="domain" description="Tail sheath protein subtilisin-like" evidence="2">
    <location>
        <begin position="112"/>
        <end position="289"/>
    </location>
</feature>
<name>A0A0F5ZPD7_STEMA</name>
<dbReference type="Pfam" id="PF22671">
    <property type="entry name" value="Gp18_domIII_N"/>
    <property type="match status" value="1"/>
</dbReference>
<dbReference type="InterPro" id="IPR052042">
    <property type="entry name" value="Tail_sheath_structural"/>
</dbReference>
<evidence type="ECO:0000313" key="5">
    <source>
        <dbReference type="EMBL" id="KKD57596.1"/>
    </source>
</evidence>
<dbReference type="PATRIC" id="fig|40324.63.peg.1679"/>
<feature type="domain" description="Tail sheath protein C-terminal" evidence="3">
    <location>
        <begin position="292"/>
        <end position="391"/>
    </location>
</feature>
<dbReference type="Gene3D" id="3.40.50.11780">
    <property type="match status" value="1"/>
</dbReference>
<reference evidence="5 6" key="1">
    <citation type="submission" date="2015-03" db="EMBL/GenBank/DDBJ databases">
        <title>Draft genome of Stenotrophomonas maltophila isolated from urine specimen.</title>
        <authorList>
            <person name="Murugan N."/>
            <person name="Malathi J."/>
            <person name="Umashankar V."/>
            <person name="Madhavan H."/>
        </authorList>
    </citation>
    <scope>NUCLEOTIDE SEQUENCE [LARGE SCALE GENOMIC DNA]</scope>
    <source>
        <strain evidence="5 6">JMNMN1</strain>
    </source>
</reference>
<dbReference type="Pfam" id="PF04984">
    <property type="entry name" value="Phage_sheath_1"/>
    <property type="match status" value="1"/>
</dbReference>
<dbReference type="InterPro" id="IPR054564">
    <property type="entry name" value="Gp18_domIII_N"/>
</dbReference>
<dbReference type="Proteomes" id="UP000243478">
    <property type="component" value="Unassembled WGS sequence"/>
</dbReference>
<organism evidence="5 6">
    <name type="scientific">Stenotrophomonas maltophilia</name>
    <name type="common">Pseudomonas maltophilia</name>
    <name type="synonym">Xanthomonas maltophilia</name>
    <dbReference type="NCBI Taxonomy" id="40324"/>
    <lineage>
        <taxon>Bacteria</taxon>
        <taxon>Pseudomonadati</taxon>
        <taxon>Pseudomonadota</taxon>
        <taxon>Gammaproteobacteria</taxon>
        <taxon>Lysobacterales</taxon>
        <taxon>Lysobacteraceae</taxon>
        <taxon>Stenotrophomonas</taxon>
        <taxon>Stenotrophomonas maltophilia group</taxon>
    </lineage>
</organism>
<proteinExistence type="inferred from homology"/>
<protein>
    <submittedName>
        <fullName evidence="5">Tail protein</fullName>
    </submittedName>
</protein>
<evidence type="ECO:0000259" key="2">
    <source>
        <dbReference type="Pfam" id="PF04984"/>
    </source>
</evidence>
<dbReference type="AlphaFoldDB" id="A0A0F5ZPD7"/>
<comment type="caution">
    <text evidence="5">The sequence shown here is derived from an EMBL/GenBank/DDBJ whole genome shotgun (WGS) entry which is preliminary data.</text>
</comment>
<dbReference type="InterPro" id="IPR035089">
    <property type="entry name" value="Phage_sheath_subtilisin"/>
</dbReference>
<dbReference type="EMBL" id="JZRZ01000008">
    <property type="protein sequence ID" value="KKD57596.1"/>
    <property type="molecule type" value="Genomic_DNA"/>
</dbReference>
<evidence type="ECO:0000259" key="4">
    <source>
        <dbReference type="Pfam" id="PF22671"/>
    </source>
</evidence>
<dbReference type="PANTHER" id="PTHR35861">
    <property type="match status" value="1"/>
</dbReference>
<dbReference type="PANTHER" id="PTHR35861:SF1">
    <property type="entry name" value="PHAGE TAIL SHEATH PROTEIN"/>
    <property type="match status" value="1"/>
</dbReference>
<evidence type="ECO:0000259" key="3">
    <source>
        <dbReference type="Pfam" id="PF17482"/>
    </source>
</evidence>